<feature type="domain" description="Aminoacyl-tRNA synthetase class Ia" evidence="6">
    <location>
        <begin position="2"/>
        <end position="63"/>
    </location>
</feature>
<dbReference type="EMBL" id="JAAAIM010000014">
    <property type="protein sequence ID" value="KAG0298137.1"/>
    <property type="molecule type" value="Genomic_DNA"/>
</dbReference>
<dbReference type="InterPro" id="IPR014729">
    <property type="entry name" value="Rossmann-like_a/b/a_fold"/>
</dbReference>
<evidence type="ECO:0000256" key="1">
    <source>
        <dbReference type="ARBA" id="ARBA00022598"/>
    </source>
</evidence>
<name>A0ABQ7KHF7_9FUNG</name>
<keyword evidence="2" id="KW-0547">Nucleotide-binding</keyword>
<evidence type="ECO:0000256" key="4">
    <source>
        <dbReference type="ARBA" id="ARBA00022917"/>
    </source>
</evidence>
<protein>
    <recommendedName>
        <fullName evidence="6">Aminoacyl-tRNA synthetase class Ia domain-containing protein</fullName>
    </recommendedName>
</protein>
<dbReference type="PANTHER" id="PTHR42765:SF1">
    <property type="entry name" value="ISOLEUCINE--TRNA LIGASE, MITOCHONDRIAL"/>
    <property type="match status" value="1"/>
</dbReference>
<keyword evidence="1" id="KW-0436">Ligase</keyword>
<keyword evidence="4" id="KW-0648">Protein biosynthesis</keyword>
<evidence type="ECO:0000259" key="6">
    <source>
        <dbReference type="Pfam" id="PF00133"/>
    </source>
</evidence>
<dbReference type="InterPro" id="IPR050081">
    <property type="entry name" value="Ile-tRNA_ligase"/>
</dbReference>
<dbReference type="SUPFAM" id="SSF52374">
    <property type="entry name" value="Nucleotidylyl transferase"/>
    <property type="match status" value="1"/>
</dbReference>
<evidence type="ECO:0000256" key="2">
    <source>
        <dbReference type="ARBA" id="ARBA00022741"/>
    </source>
</evidence>
<evidence type="ECO:0000256" key="3">
    <source>
        <dbReference type="ARBA" id="ARBA00022840"/>
    </source>
</evidence>
<dbReference type="Pfam" id="PF00133">
    <property type="entry name" value="tRNA-synt_1"/>
    <property type="match status" value="1"/>
</dbReference>
<dbReference type="Proteomes" id="UP001194696">
    <property type="component" value="Unassembled WGS sequence"/>
</dbReference>
<keyword evidence="8" id="KW-1185">Reference proteome</keyword>
<dbReference type="PANTHER" id="PTHR42765">
    <property type="entry name" value="SOLEUCYL-TRNA SYNTHETASE"/>
    <property type="match status" value="1"/>
</dbReference>
<evidence type="ECO:0000313" key="7">
    <source>
        <dbReference type="EMBL" id="KAG0298137.1"/>
    </source>
</evidence>
<keyword evidence="5" id="KW-0030">Aminoacyl-tRNA synthetase</keyword>
<accession>A0ABQ7KHF7</accession>
<comment type="caution">
    <text evidence="7">The sequence shown here is derived from an EMBL/GenBank/DDBJ whole genome shotgun (WGS) entry which is preliminary data.</text>
</comment>
<proteinExistence type="predicted"/>
<keyword evidence="3" id="KW-0067">ATP-binding</keyword>
<dbReference type="Gene3D" id="3.40.50.620">
    <property type="entry name" value="HUPs"/>
    <property type="match status" value="1"/>
</dbReference>
<organism evidence="7 8">
    <name type="scientific">Linnemannia gamsii</name>
    <dbReference type="NCBI Taxonomy" id="64522"/>
    <lineage>
        <taxon>Eukaryota</taxon>
        <taxon>Fungi</taxon>
        <taxon>Fungi incertae sedis</taxon>
        <taxon>Mucoromycota</taxon>
        <taxon>Mortierellomycotina</taxon>
        <taxon>Mortierellomycetes</taxon>
        <taxon>Mortierellales</taxon>
        <taxon>Mortierellaceae</taxon>
        <taxon>Linnemannia</taxon>
    </lineage>
</organism>
<evidence type="ECO:0000256" key="5">
    <source>
        <dbReference type="ARBA" id="ARBA00023146"/>
    </source>
</evidence>
<dbReference type="InterPro" id="IPR002300">
    <property type="entry name" value="aa-tRNA-synth_Ia"/>
</dbReference>
<gene>
    <name evidence="7" type="ORF">BGZ96_002152</name>
</gene>
<sequence length="82" mass="9191">MLDGQPPYKALLTHGFTVDGQGRKMSKSLGNVIAPQQITDTLGAEIIRLWVASTDYSGELSISDEILKRVVESYRRIRNTQR</sequence>
<evidence type="ECO:0000313" key="8">
    <source>
        <dbReference type="Proteomes" id="UP001194696"/>
    </source>
</evidence>
<reference evidence="7 8" key="1">
    <citation type="journal article" date="2020" name="Fungal Divers.">
        <title>Resolving the Mortierellaceae phylogeny through synthesis of multi-gene phylogenetics and phylogenomics.</title>
        <authorList>
            <person name="Vandepol N."/>
            <person name="Liber J."/>
            <person name="Desiro A."/>
            <person name="Na H."/>
            <person name="Kennedy M."/>
            <person name="Barry K."/>
            <person name="Grigoriev I.V."/>
            <person name="Miller A.N."/>
            <person name="O'Donnell K."/>
            <person name="Stajich J.E."/>
            <person name="Bonito G."/>
        </authorList>
    </citation>
    <scope>NUCLEOTIDE SEQUENCE [LARGE SCALE GENOMIC DNA]</scope>
    <source>
        <strain evidence="7 8">AD045</strain>
    </source>
</reference>